<name>A0ABN7X5N8_GIGMA</name>
<sequence>SQVFDLEASENLYEEDNRTHKKQHLTKISGPLPYINEQIEFSINDTLPI</sequence>
<comment type="caution">
    <text evidence="1">The sequence shown here is derived from an EMBL/GenBank/DDBJ whole genome shotgun (WGS) entry which is preliminary data.</text>
</comment>
<evidence type="ECO:0000313" key="1">
    <source>
        <dbReference type="EMBL" id="CAG8848072.1"/>
    </source>
</evidence>
<keyword evidence="2" id="KW-1185">Reference proteome</keyword>
<feature type="non-terminal residue" evidence="1">
    <location>
        <position position="1"/>
    </location>
</feature>
<reference evidence="1 2" key="1">
    <citation type="submission" date="2021-06" db="EMBL/GenBank/DDBJ databases">
        <authorList>
            <person name="Kallberg Y."/>
            <person name="Tangrot J."/>
            <person name="Rosling A."/>
        </authorList>
    </citation>
    <scope>NUCLEOTIDE SEQUENCE [LARGE SCALE GENOMIC DNA]</scope>
    <source>
        <strain evidence="1 2">120-4 pot B 10/14</strain>
    </source>
</reference>
<organism evidence="1 2">
    <name type="scientific">Gigaspora margarita</name>
    <dbReference type="NCBI Taxonomy" id="4874"/>
    <lineage>
        <taxon>Eukaryota</taxon>
        <taxon>Fungi</taxon>
        <taxon>Fungi incertae sedis</taxon>
        <taxon>Mucoromycota</taxon>
        <taxon>Glomeromycotina</taxon>
        <taxon>Glomeromycetes</taxon>
        <taxon>Diversisporales</taxon>
        <taxon>Gigasporaceae</taxon>
        <taxon>Gigaspora</taxon>
    </lineage>
</organism>
<accession>A0ABN7X5N8</accession>
<protein>
    <submittedName>
        <fullName evidence="1">597_t:CDS:1</fullName>
    </submittedName>
</protein>
<dbReference type="EMBL" id="CAJVQB010090489">
    <property type="protein sequence ID" value="CAG8848072.1"/>
    <property type="molecule type" value="Genomic_DNA"/>
</dbReference>
<gene>
    <name evidence="1" type="ORF">GMARGA_LOCUS38997</name>
</gene>
<dbReference type="Proteomes" id="UP000789901">
    <property type="component" value="Unassembled WGS sequence"/>
</dbReference>
<evidence type="ECO:0000313" key="2">
    <source>
        <dbReference type="Proteomes" id="UP000789901"/>
    </source>
</evidence>
<proteinExistence type="predicted"/>